<gene>
    <name evidence="2" type="ORF">SK128_010625</name>
</gene>
<evidence type="ECO:0000313" key="3">
    <source>
        <dbReference type="Proteomes" id="UP001381693"/>
    </source>
</evidence>
<evidence type="ECO:0008006" key="4">
    <source>
        <dbReference type="Google" id="ProtNLM"/>
    </source>
</evidence>
<evidence type="ECO:0000256" key="1">
    <source>
        <dbReference type="SAM" id="SignalP"/>
    </source>
</evidence>
<evidence type="ECO:0000313" key="2">
    <source>
        <dbReference type="EMBL" id="KAK7074912.1"/>
    </source>
</evidence>
<organism evidence="2 3">
    <name type="scientific">Halocaridina rubra</name>
    <name type="common">Hawaiian red shrimp</name>
    <dbReference type="NCBI Taxonomy" id="373956"/>
    <lineage>
        <taxon>Eukaryota</taxon>
        <taxon>Metazoa</taxon>
        <taxon>Ecdysozoa</taxon>
        <taxon>Arthropoda</taxon>
        <taxon>Crustacea</taxon>
        <taxon>Multicrustacea</taxon>
        <taxon>Malacostraca</taxon>
        <taxon>Eumalacostraca</taxon>
        <taxon>Eucarida</taxon>
        <taxon>Decapoda</taxon>
        <taxon>Pleocyemata</taxon>
        <taxon>Caridea</taxon>
        <taxon>Atyoidea</taxon>
        <taxon>Atyidae</taxon>
        <taxon>Halocaridina</taxon>
    </lineage>
</organism>
<accession>A0AAN8X1R2</accession>
<protein>
    <recommendedName>
        <fullName evidence="4">Secreted protein</fullName>
    </recommendedName>
</protein>
<keyword evidence="3" id="KW-1185">Reference proteome</keyword>
<proteinExistence type="predicted"/>
<comment type="caution">
    <text evidence="2">The sequence shown here is derived from an EMBL/GenBank/DDBJ whole genome shotgun (WGS) entry which is preliminary data.</text>
</comment>
<name>A0AAN8X1R2_HALRR</name>
<feature type="signal peptide" evidence="1">
    <location>
        <begin position="1"/>
        <end position="17"/>
    </location>
</feature>
<sequence>MVGGGLVVVCMAAAAKSSSTLSVVIATWIEKLAPVDQSTNTLILSKASWRVKPVHISVVYLESKTCSSVCTLMSRICMTASRSGRLLRTIQPFLDSFLHSEGVRDISTSHFFDSENVTTHGLCGEHPAFTCTTVEVAVIWHLEGVTSEIWKGWPSHCWSTQGLGSNSLLHGRWAMKHEQTNGYKFILIQMGHD</sequence>
<reference evidence="2 3" key="1">
    <citation type="submission" date="2023-11" db="EMBL/GenBank/DDBJ databases">
        <title>Halocaridina rubra genome assembly.</title>
        <authorList>
            <person name="Smith C."/>
        </authorList>
    </citation>
    <scope>NUCLEOTIDE SEQUENCE [LARGE SCALE GENOMIC DNA]</scope>
    <source>
        <strain evidence="2">EP-1</strain>
        <tissue evidence="2">Whole</tissue>
    </source>
</reference>
<dbReference type="AlphaFoldDB" id="A0AAN8X1R2"/>
<dbReference type="Proteomes" id="UP001381693">
    <property type="component" value="Unassembled WGS sequence"/>
</dbReference>
<keyword evidence="1" id="KW-0732">Signal</keyword>
<feature type="chain" id="PRO_5043030716" description="Secreted protein" evidence="1">
    <location>
        <begin position="18"/>
        <end position="193"/>
    </location>
</feature>
<dbReference type="EMBL" id="JAXCGZ010011411">
    <property type="protein sequence ID" value="KAK7074912.1"/>
    <property type="molecule type" value="Genomic_DNA"/>
</dbReference>